<gene>
    <name evidence="2" type="ORF">GW779_01325</name>
    <name evidence="1" type="ORF">GW910_04990</name>
</gene>
<organism evidence="2 3">
    <name type="scientific">Candidatus Altarchaeum hamiconexum</name>
    <dbReference type="NCBI Taxonomy" id="1803513"/>
    <lineage>
        <taxon>Archaea</taxon>
        <taxon>Candidatus Altarchaeota</taxon>
        <taxon>Candidatus Altiarchaeia</taxon>
        <taxon>Candidatus Altarchaeales</taxon>
        <taxon>Candidatus Altarchaeaceae</taxon>
        <taxon>Candidatus Altarchaeum</taxon>
    </lineage>
</organism>
<evidence type="ECO:0000313" key="3">
    <source>
        <dbReference type="Proteomes" id="UP000738826"/>
    </source>
</evidence>
<dbReference type="Proteomes" id="UP000768163">
    <property type="component" value="Unassembled WGS sequence"/>
</dbReference>
<comment type="caution">
    <text evidence="2">The sequence shown here is derived from an EMBL/GenBank/DDBJ whole genome shotgun (WGS) entry which is preliminary data.</text>
</comment>
<evidence type="ECO:0000313" key="2">
    <source>
        <dbReference type="EMBL" id="NCS91054.1"/>
    </source>
</evidence>
<dbReference type="AlphaFoldDB" id="A0A8J8CFL1"/>
<sequence length="63" mass="7479">MIDGLIKNNVKPKTIVYAKIDDFVGKIESIHDIVNVYYEIIGIDPNEAFFFFDKIRFMENWHL</sequence>
<protein>
    <submittedName>
        <fullName evidence="2">Uncharacterized protein</fullName>
    </submittedName>
</protein>
<reference evidence="2" key="1">
    <citation type="submission" date="2019-11" db="EMBL/GenBank/DDBJ databases">
        <title>Lipid analysis of CO2-rich subsurface aquifers suggests an autotrophy-based deep biosphere with lysolipids enriched in CPR bacteria.</title>
        <authorList>
            <person name="Probst A.J."/>
            <person name="Elling F.J."/>
            <person name="Castelle C.J."/>
            <person name="Zhu Q."/>
            <person name="Elvert M."/>
            <person name="Birarda G."/>
            <person name="Holman H.-Y."/>
            <person name="Lane K.R."/>
            <person name="Ladd B."/>
            <person name="Ryan M.C."/>
            <person name="Woyke T."/>
            <person name="Hinrichs K.-U."/>
            <person name="Banfield J.F."/>
        </authorList>
    </citation>
    <scope>NUCLEOTIDE SEQUENCE</scope>
    <source>
        <strain evidence="1">CG_2015-01_33_1645</strain>
        <strain evidence="2">CG_2015-04_33_537</strain>
    </source>
</reference>
<name>A0A8J8CFL1_9ARCH</name>
<proteinExistence type="predicted"/>
<dbReference type="Proteomes" id="UP000738826">
    <property type="component" value="Unassembled WGS sequence"/>
</dbReference>
<evidence type="ECO:0000313" key="1">
    <source>
        <dbReference type="EMBL" id="NCN65398.1"/>
    </source>
</evidence>
<dbReference type="EMBL" id="JAACQH010000022">
    <property type="protein sequence ID" value="NCS91054.1"/>
    <property type="molecule type" value="Genomic_DNA"/>
</dbReference>
<accession>A0A8J8CFL1</accession>
<dbReference type="EMBL" id="JAACVF010000135">
    <property type="protein sequence ID" value="NCN65398.1"/>
    <property type="molecule type" value="Genomic_DNA"/>
</dbReference>